<sequence>MHQIIPIKVSDNERKLVLNYCDYVEKIYSKSELYNEIFEFLQELEA</sequence>
<dbReference type="EMBL" id="VSSQ01106351">
    <property type="protein sequence ID" value="MPN46038.1"/>
    <property type="molecule type" value="Genomic_DNA"/>
</dbReference>
<gene>
    <name evidence="1" type="ORF">SDC9_193617</name>
</gene>
<evidence type="ECO:0000313" key="1">
    <source>
        <dbReference type="EMBL" id="MPN46038.1"/>
    </source>
</evidence>
<proteinExistence type="predicted"/>
<reference evidence="1" key="1">
    <citation type="submission" date="2019-08" db="EMBL/GenBank/DDBJ databases">
        <authorList>
            <person name="Kucharzyk K."/>
            <person name="Murdoch R.W."/>
            <person name="Higgins S."/>
            <person name="Loffler F."/>
        </authorList>
    </citation>
    <scope>NUCLEOTIDE SEQUENCE</scope>
</reference>
<comment type="caution">
    <text evidence="1">The sequence shown here is derived from an EMBL/GenBank/DDBJ whole genome shotgun (WGS) entry which is preliminary data.</text>
</comment>
<name>A0A645I455_9ZZZZ</name>
<dbReference type="AlphaFoldDB" id="A0A645I455"/>
<accession>A0A645I455</accession>
<protein>
    <submittedName>
        <fullName evidence="1">Uncharacterized protein</fullName>
    </submittedName>
</protein>
<organism evidence="1">
    <name type="scientific">bioreactor metagenome</name>
    <dbReference type="NCBI Taxonomy" id="1076179"/>
    <lineage>
        <taxon>unclassified sequences</taxon>
        <taxon>metagenomes</taxon>
        <taxon>ecological metagenomes</taxon>
    </lineage>
</organism>